<dbReference type="InterPro" id="IPR000120">
    <property type="entry name" value="Amidase"/>
</dbReference>
<dbReference type="AlphaFoldDB" id="A0A2N8KQ10"/>
<protein>
    <submittedName>
        <fullName evidence="2">Asp-tRNA(Asn)/Glu-tRNA(Gln) amidotransferase GatCAB subunit A</fullName>
    </submittedName>
</protein>
<dbReference type="Proteomes" id="UP000235994">
    <property type="component" value="Unassembled WGS sequence"/>
</dbReference>
<dbReference type="Pfam" id="PF01425">
    <property type="entry name" value="Amidase"/>
    <property type="match status" value="1"/>
</dbReference>
<dbReference type="PANTHER" id="PTHR11895:SF176">
    <property type="entry name" value="AMIDASE AMID-RELATED"/>
    <property type="match status" value="1"/>
</dbReference>
<organism evidence="2 3">
    <name type="scientific">Achromobacter pulmonis</name>
    <dbReference type="NCBI Taxonomy" id="1389932"/>
    <lineage>
        <taxon>Bacteria</taxon>
        <taxon>Pseudomonadati</taxon>
        <taxon>Pseudomonadota</taxon>
        <taxon>Betaproteobacteria</taxon>
        <taxon>Burkholderiales</taxon>
        <taxon>Alcaligenaceae</taxon>
        <taxon>Achromobacter</taxon>
    </lineage>
</organism>
<dbReference type="Gene3D" id="3.90.1300.10">
    <property type="entry name" value="Amidase signature (AS) domain"/>
    <property type="match status" value="1"/>
</dbReference>
<dbReference type="GO" id="GO:0016740">
    <property type="term" value="F:transferase activity"/>
    <property type="evidence" value="ECO:0007669"/>
    <property type="project" value="UniProtKB-KW"/>
</dbReference>
<evidence type="ECO:0000259" key="1">
    <source>
        <dbReference type="Pfam" id="PF01425"/>
    </source>
</evidence>
<sequence length="478" mass="50070">MNSLPAIKPGAALHYLELTELAALIWSGEASPVEVTRAQLQRIEKLDGVLRSYARVTAASALREAEAAEAEIRAGRYRGPLHGVPIALKDLFRRKGVPTAAGGVLHRDKPADYDATVTRRLREAGAVLLGQLQMTEGAYSDHHPDIAPPRNPWNAAYWTGISSSGSAVATAAGLCFGATASDTGGSIRWPSAAAGLTGIKPTWGRVSRHGAIELAPSLDHMGVMARSARDAAVLLQAIAGPDPLDPTALQAPVPPYARLAGEPAQGLRIGIDADWNGDGADAQTLAMTAAAAQVFQELGATLVPLRFPAADAEQAVRDWAPNCAVEAAVAHASSYPARSADYGPVLASVLDAGLALSGTDYQRILLRRMALRGKVDALFGGVDALLTPVQPMAPLTLATVSTLGRQPGLVAALQRYTCVFDMTGHPCLTLPAGLCEAGMPMGVQLVAAHLNEASLLRLGAAFQAATRWHLSRPREYAE</sequence>
<dbReference type="EMBL" id="POQS01000001">
    <property type="protein sequence ID" value="PND35536.1"/>
    <property type="molecule type" value="Genomic_DNA"/>
</dbReference>
<reference evidence="2 3" key="1">
    <citation type="submission" date="2018-01" db="EMBL/GenBank/DDBJ databases">
        <title>The draft genome of an aniline degradation strain ANB-1.</title>
        <authorList>
            <person name="Zhang L."/>
            <person name="Jiang J."/>
        </authorList>
    </citation>
    <scope>NUCLEOTIDE SEQUENCE [LARGE SCALE GENOMIC DNA]</scope>
    <source>
        <strain evidence="2 3">ANB-1</strain>
    </source>
</reference>
<dbReference type="RefSeq" id="WP_102771467.1">
    <property type="nucleotide sequence ID" value="NZ_POQS01000001.1"/>
</dbReference>
<keyword evidence="3" id="KW-1185">Reference proteome</keyword>
<dbReference type="SUPFAM" id="SSF75304">
    <property type="entry name" value="Amidase signature (AS) enzymes"/>
    <property type="match status" value="1"/>
</dbReference>
<dbReference type="PANTHER" id="PTHR11895">
    <property type="entry name" value="TRANSAMIDASE"/>
    <property type="match status" value="1"/>
</dbReference>
<accession>A0A2N8KQ10</accession>
<feature type="domain" description="Amidase" evidence="1">
    <location>
        <begin position="34"/>
        <end position="456"/>
    </location>
</feature>
<proteinExistence type="predicted"/>
<keyword evidence="2" id="KW-0808">Transferase</keyword>
<name>A0A2N8KQ10_9BURK</name>
<comment type="caution">
    <text evidence="2">The sequence shown here is derived from an EMBL/GenBank/DDBJ whole genome shotgun (WGS) entry which is preliminary data.</text>
</comment>
<dbReference type="InterPro" id="IPR036928">
    <property type="entry name" value="AS_sf"/>
</dbReference>
<evidence type="ECO:0000313" key="2">
    <source>
        <dbReference type="EMBL" id="PND35536.1"/>
    </source>
</evidence>
<gene>
    <name evidence="2" type="ORF">C1I89_04005</name>
</gene>
<evidence type="ECO:0000313" key="3">
    <source>
        <dbReference type="Proteomes" id="UP000235994"/>
    </source>
</evidence>
<dbReference type="InterPro" id="IPR023631">
    <property type="entry name" value="Amidase_dom"/>
</dbReference>